<dbReference type="Pfam" id="PF00892">
    <property type="entry name" value="EamA"/>
    <property type="match status" value="2"/>
</dbReference>
<dbReference type="InterPro" id="IPR000620">
    <property type="entry name" value="EamA_dom"/>
</dbReference>
<evidence type="ECO:0000313" key="9">
    <source>
        <dbReference type="Proteomes" id="UP001243757"/>
    </source>
</evidence>
<feature type="transmembrane region" description="Helical" evidence="6">
    <location>
        <begin position="206"/>
        <end position="229"/>
    </location>
</feature>
<feature type="transmembrane region" description="Helical" evidence="6">
    <location>
        <begin position="65"/>
        <end position="83"/>
    </location>
</feature>
<proteinExistence type="inferred from homology"/>
<evidence type="ECO:0000256" key="2">
    <source>
        <dbReference type="ARBA" id="ARBA00007362"/>
    </source>
</evidence>
<evidence type="ECO:0000256" key="1">
    <source>
        <dbReference type="ARBA" id="ARBA00004141"/>
    </source>
</evidence>
<dbReference type="RefSeq" id="WP_284482593.1">
    <property type="nucleotide sequence ID" value="NZ_JASNJD010000018.1"/>
</dbReference>
<reference evidence="8 9" key="1">
    <citation type="submission" date="2023-05" db="EMBL/GenBank/DDBJ databases">
        <title>Pseudodonghicola sp. nov.</title>
        <authorList>
            <person name="Huang J."/>
        </authorList>
    </citation>
    <scope>NUCLEOTIDE SEQUENCE [LARGE SCALE GENOMIC DNA]</scope>
    <source>
        <strain evidence="8 9">IC7</strain>
    </source>
</reference>
<feature type="transmembrane region" description="Helical" evidence="6">
    <location>
        <begin position="89"/>
        <end position="109"/>
    </location>
</feature>
<feature type="transmembrane region" description="Helical" evidence="6">
    <location>
        <begin position="140"/>
        <end position="160"/>
    </location>
</feature>
<dbReference type="SUPFAM" id="SSF103481">
    <property type="entry name" value="Multidrug resistance efflux transporter EmrE"/>
    <property type="match status" value="2"/>
</dbReference>
<comment type="similarity">
    <text evidence="2">Belongs to the EamA transporter family.</text>
</comment>
<organism evidence="8 9">
    <name type="scientific">Pseudodonghicola flavimaris</name>
    <dbReference type="NCBI Taxonomy" id="3050036"/>
    <lineage>
        <taxon>Bacteria</taxon>
        <taxon>Pseudomonadati</taxon>
        <taxon>Pseudomonadota</taxon>
        <taxon>Alphaproteobacteria</taxon>
        <taxon>Rhodobacterales</taxon>
        <taxon>Paracoccaceae</taxon>
        <taxon>Pseudodonghicola</taxon>
    </lineage>
</organism>
<dbReference type="Gene3D" id="1.10.3730.20">
    <property type="match status" value="1"/>
</dbReference>
<name>A0ABT7F5D5_9RHOB</name>
<feature type="transmembrane region" description="Helical" evidence="6">
    <location>
        <begin position="172"/>
        <end position="191"/>
    </location>
</feature>
<evidence type="ECO:0000256" key="4">
    <source>
        <dbReference type="ARBA" id="ARBA00022989"/>
    </source>
</evidence>
<dbReference type="EMBL" id="JASNJD010000018">
    <property type="protein sequence ID" value="MDK3019821.1"/>
    <property type="molecule type" value="Genomic_DNA"/>
</dbReference>
<feature type="transmembrane region" description="Helical" evidence="6">
    <location>
        <begin position="118"/>
        <end position="134"/>
    </location>
</feature>
<evidence type="ECO:0000256" key="3">
    <source>
        <dbReference type="ARBA" id="ARBA00022692"/>
    </source>
</evidence>
<keyword evidence="3 6" id="KW-0812">Transmembrane</keyword>
<feature type="transmembrane region" description="Helical" evidence="6">
    <location>
        <begin position="262"/>
        <end position="280"/>
    </location>
</feature>
<protein>
    <submittedName>
        <fullName evidence="8">DMT family transporter</fullName>
    </submittedName>
</protein>
<evidence type="ECO:0000256" key="6">
    <source>
        <dbReference type="SAM" id="Phobius"/>
    </source>
</evidence>
<evidence type="ECO:0000313" key="8">
    <source>
        <dbReference type="EMBL" id="MDK3019821.1"/>
    </source>
</evidence>
<dbReference type="Proteomes" id="UP001243757">
    <property type="component" value="Unassembled WGS sequence"/>
</dbReference>
<comment type="subcellular location">
    <subcellularLocation>
        <location evidence="1">Membrane</location>
        <topology evidence="1">Multi-pass membrane protein</topology>
    </subcellularLocation>
</comment>
<feature type="domain" description="EamA" evidence="7">
    <location>
        <begin position="142"/>
        <end position="279"/>
    </location>
</feature>
<keyword evidence="9" id="KW-1185">Reference proteome</keyword>
<dbReference type="PANTHER" id="PTHR32322">
    <property type="entry name" value="INNER MEMBRANE TRANSPORTER"/>
    <property type="match status" value="1"/>
</dbReference>
<gene>
    <name evidence="8" type="ORF">QO033_19240</name>
</gene>
<dbReference type="PANTHER" id="PTHR32322:SF2">
    <property type="entry name" value="EAMA DOMAIN-CONTAINING PROTEIN"/>
    <property type="match status" value="1"/>
</dbReference>
<dbReference type="InterPro" id="IPR050638">
    <property type="entry name" value="AA-Vitamin_Transporters"/>
</dbReference>
<accession>A0ABT7F5D5</accession>
<dbReference type="InterPro" id="IPR037185">
    <property type="entry name" value="EmrE-like"/>
</dbReference>
<evidence type="ECO:0000256" key="5">
    <source>
        <dbReference type="ARBA" id="ARBA00023136"/>
    </source>
</evidence>
<keyword evidence="5 6" id="KW-0472">Membrane</keyword>
<feature type="transmembrane region" description="Helical" evidence="6">
    <location>
        <begin position="7"/>
        <end position="28"/>
    </location>
</feature>
<feature type="transmembrane region" description="Helical" evidence="6">
    <location>
        <begin position="34"/>
        <end position="53"/>
    </location>
</feature>
<comment type="caution">
    <text evidence="8">The sequence shown here is derived from an EMBL/GenBank/DDBJ whole genome shotgun (WGS) entry which is preliminary data.</text>
</comment>
<feature type="domain" description="EamA" evidence="7">
    <location>
        <begin position="7"/>
        <end position="132"/>
    </location>
</feature>
<sequence length="291" mass="30990">MKLQDFLMMMGICLIWSVNVLIGRYVMGSLQVPPIYYAAVRFALVALLLLPFLRPVPKEIRRIIPVGLLIGAAHFGMLFIGLGSATASAASVTMQAGIPFSALFALLILRERLRPRQIAGIVLALGGTLLVIWTPESGRLSTGLLWVLGGASAISLGNVLIRQLKHISPWRLQAWSAAASAPVLALLSGLLETGQWERSVAGGAPFWIALCFSAVMVSIVAQVTLIRLLHRYSVGIVSPLTLAMPLMTVVLGATLADEPLGARFLIGVCIALAGAYFVLFQGRRAAARAAA</sequence>
<keyword evidence="4 6" id="KW-1133">Transmembrane helix</keyword>
<evidence type="ECO:0000259" key="7">
    <source>
        <dbReference type="Pfam" id="PF00892"/>
    </source>
</evidence>
<feature type="transmembrane region" description="Helical" evidence="6">
    <location>
        <begin position="236"/>
        <end position="256"/>
    </location>
</feature>